<evidence type="ECO:0008006" key="3">
    <source>
        <dbReference type="Google" id="ProtNLM"/>
    </source>
</evidence>
<sequence>MPNRDGTGPMGSGPKTGRGLGICSAARALKFGAGAALGLGLGYRYGFGSRFFRNRSTQQPVSKAEKEVLEEQKTILQSRLAEINDQLEKM</sequence>
<dbReference type="AlphaFoldDB" id="A0A0S7BL56"/>
<dbReference type="STRING" id="1678840.ATC1_131016"/>
<dbReference type="RefSeq" id="WP_062281423.1">
    <property type="nucleotide sequence ID" value="NZ_DF968181.1"/>
</dbReference>
<proteinExistence type="predicted"/>
<dbReference type="OrthoDB" id="1551492at2"/>
<gene>
    <name evidence="1" type="ORF">ATC1_131016</name>
</gene>
<accession>A0A0S7BL56</accession>
<dbReference type="EMBL" id="DF968181">
    <property type="protein sequence ID" value="GAP41034.1"/>
    <property type="molecule type" value="Genomic_DNA"/>
</dbReference>
<dbReference type="Pfam" id="PF17253">
    <property type="entry name" value="DUF5320"/>
    <property type="match status" value="1"/>
</dbReference>
<evidence type="ECO:0000313" key="1">
    <source>
        <dbReference type="EMBL" id="GAP41034.1"/>
    </source>
</evidence>
<reference evidence="1" key="1">
    <citation type="journal article" date="2015" name="Genome Announc.">
        <title>Draft Genome Sequence of Anaerolineae Strain TC1, a Novel Isolate from a Methanogenic Wastewater Treatment System.</title>
        <authorList>
            <person name="Matsuura N."/>
            <person name="Tourlousse D.M."/>
            <person name="Sun L."/>
            <person name="Toyonaga M."/>
            <person name="Kuroda K."/>
            <person name="Ohashi A."/>
            <person name="Cruz R."/>
            <person name="Yamaguchi T."/>
            <person name="Sekiguchi Y."/>
        </authorList>
    </citation>
    <scope>NUCLEOTIDE SEQUENCE [LARGE SCALE GENOMIC DNA]</scope>
    <source>
        <strain evidence="1">TC1</strain>
    </source>
</reference>
<evidence type="ECO:0000313" key="2">
    <source>
        <dbReference type="Proteomes" id="UP000053370"/>
    </source>
</evidence>
<organism evidence="1">
    <name type="scientific">Flexilinea flocculi</name>
    <dbReference type="NCBI Taxonomy" id="1678840"/>
    <lineage>
        <taxon>Bacteria</taxon>
        <taxon>Bacillati</taxon>
        <taxon>Chloroflexota</taxon>
        <taxon>Anaerolineae</taxon>
        <taxon>Anaerolineales</taxon>
        <taxon>Anaerolineaceae</taxon>
        <taxon>Flexilinea</taxon>
    </lineage>
</organism>
<keyword evidence="2" id="KW-1185">Reference proteome</keyword>
<dbReference type="Proteomes" id="UP000053370">
    <property type="component" value="Unassembled WGS sequence"/>
</dbReference>
<protein>
    <recommendedName>
        <fullName evidence="3">DUF5320 domain-containing protein</fullName>
    </recommendedName>
</protein>
<name>A0A0S7BL56_9CHLR</name>
<dbReference type="InterPro" id="IPR035205">
    <property type="entry name" value="DUF5320"/>
</dbReference>